<feature type="transmembrane region" description="Helical" evidence="9">
    <location>
        <begin position="345"/>
        <end position="365"/>
    </location>
</feature>
<name>A0A4S4APB8_9RHOO</name>
<keyword evidence="6 9" id="KW-0812">Transmembrane</keyword>
<feature type="transmembrane region" description="Helical" evidence="9">
    <location>
        <begin position="318"/>
        <end position="338"/>
    </location>
</feature>
<dbReference type="GO" id="GO:0043190">
    <property type="term" value="C:ATP-binding cassette (ABC) transporter complex"/>
    <property type="evidence" value="ECO:0007669"/>
    <property type="project" value="InterPro"/>
</dbReference>
<sequence length="378" mass="41149">MPGRKARATQEFSVAAPRANIFRRALQREFAHAAAAVFVALFAILLTTVLIRMLGDAAGGRVPSDAVLGLIGFGALARLPIVLSLTLFIAVLMSLSRSYKDSEMVVWFASGVPLTAWIRPVLRFAVPFALVIAAATLYLAPWAEQMNVEYRNRLESRDDSSRVAPGVFRESAGASRVFFVEVGAGADGKVRNVFISSEEPGREGVIVSAEGSVLVDEDGDRYVVLEQGRRYEGKPGTTEYRVMEFERYSVLVEQREAASQATRSRAMSTAALIDSGERHHLAELIGRIGAPISALLLALLAIPLSFVNPRAGRTNNLIVAVLTFLIYSNAISICQAWVSRGRLSVELGLLLPHLVVALALGLLFYHRLAVSPFWRARA</sequence>
<dbReference type="PANTHER" id="PTHR33529:SF7">
    <property type="entry name" value="LIPOPOLYSACCHARIDE EXPORT SYSTEM PERMEASE PROTEIN LPTF"/>
    <property type="match status" value="1"/>
</dbReference>
<accession>A0A4S4APB8</accession>
<keyword evidence="5" id="KW-0997">Cell inner membrane</keyword>
<organism evidence="10 11">
    <name type="scientific">Pseudothauera nasutitermitis</name>
    <dbReference type="NCBI Taxonomy" id="2565930"/>
    <lineage>
        <taxon>Bacteria</taxon>
        <taxon>Pseudomonadati</taxon>
        <taxon>Pseudomonadota</taxon>
        <taxon>Betaproteobacteria</taxon>
        <taxon>Rhodocyclales</taxon>
        <taxon>Zoogloeaceae</taxon>
        <taxon>Pseudothauera</taxon>
    </lineage>
</organism>
<feature type="transmembrane region" description="Helical" evidence="9">
    <location>
        <begin position="30"/>
        <end position="54"/>
    </location>
</feature>
<keyword evidence="8 9" id="KW-0472">Membrane</keyword>
<dbReference type="Pfam" id="PF03739">
    <property type="entry name" value="LptF_LptG"/>
    <property type="match status" value="1"/>
</dbReference>
<dbReference type="GO" id="GO:0055085">
    <property type="term" value="P:transmembrane transport"/>
    <property type="evidence" value="ECO:0007669"/>
    <property type="project" value="InterPro"/>
</dbReference>
<comment type="subcellular location">
    <subcellularLocation>
        <location evidence="1">Cell inner membrane</location>
        <topology evidence="1">Multi-pass membrane protein</topology>
    </subcellularLocation>
</comment>
<dbReference type="PANTHER" id="PTHR33529">
    <property type="entry name" value="SLR0882 PROTEIN-RELATED"/>
    <property type="match status" value="1"/>
</dbReference>
<evidence type="ECO:0000256" key="2">
    <source>
        <dbReference type="ARBA" id="ARBA00014213"/>
    </source>
</evidence>
<dbReference type="InterPro" id="IPR030922">
    <property type="entry name" value="LptF"/>
</dbReference>
<evidence type="ECO:0000256" key="4">
    <source>
        <dbReference type="ARBA" id="ARBA00022475"/>
    </source>
</evidence>
<protein>
    <recommendedName>
        <fullName evidence="2">Lipopolysaccharide export system permease protein LptF</fullName>
    </recommendedName>
</protein>
<evidence type="ECO:0000313" key="11">
    <source>
        <dbReference type="Proteomes" id="UP000308430"/>
    </source>
</evidence>
<evidence type="ECO:0000256" key="8">
    <source>
        <dbReference type="ARBA" id="ARBA00023136"/>
    </source>
</evidence>
<evidence type="ECO:0000256" key="6">
    <source>
        <dbReference type="ARBA" id="ARBA00022692"/>
    </source>
</evidence>
<keyword evidence="3" id="KW-0813">Transport</keyword>
<proteinExistence type="predicted"/>
<keyword evidence="4" id="KW-1003">Cell membrane</keyword>
<feature type="transmembrane region" description="Helical" evidence="9">
    <location>
        <begin position="288"/>
        <end position="306"/>
    </location>
</feature>
<reference evidence="10 11" key="1">
    <citation type="submission" date="2019-04" db="EMBL/GenBank/DDBJ databases">
        <title>Azoarcus nasutitermitis sp. nov. isolated from termite nest.</title>
        <authorList>
            <person name="Lin S.-Y."/>
            <person name="Hameed A."/>
            <person name="Hsu Y.-H."/>
            <person name="Young C.-C."/>
        </authorList>
    </citation>
    <scope>NUCLEOTIDE SEQUENCE [LARGE SCALE GENOMIC DNA]</scope>
    <source>
        <strain evidence="10 11">CC-YHH838</strain>
    </source>
</reference>
<keyword evidence="11" id="KW-1185">Reference proteome</keyword>
<dbReference type="OrthoDB" id="9778062at2"/>
<evidence type="ECO:0000256" key="1">
    <source>
        <dbReference type="ARBA" id="ARBA00004429"/>
    </source>
</evidence>
<evidence type="ECO:0000313" key="10">
    <source>
        <dbReference type="EMBL" id="THF61518.1"/>
    </source>
</evidence>
<keyword evidence="7 9" id="KW-1133">Transmembrane helix</keyword>
<evidence type="ECO:0000256" key="7">
    <source>
        <dbReference type="ARBA" id="ARBA00022989"/>
    </source>
</evidence>
<evidence type="ECO:0000256" key="5">
    <source>
        <dbReference type="ARBA" id="ARBA00022519"/>
    </source>
</evidence>
<dbReference type="NCBIfam" id="TIGR04407">
    <property type="entry name" value="LptF_YjgP"/>
    <property type="match status" value="1"/>
</dbReference>
<evidence type="ECO:0000256" key="9">
    <source>
        <dbReference type="SAM" id="Phobius"/>
    </source>
</evidence>
<dbReference type="AlphaFoldDB" id="A0A4S4APB8"/>
<evidence type="ECO:0000256" key="3">
    <source>
        <dbReference type="ARBA" id="ARBA00022448"/>
    </source>
</evidence>
<dbReference type="EMBL" id="SSOC01000009">
    <property type="protein sequence ID" value="THF61518.1"/>
    <property type="molecule type" value="Genomic_DNA"/>
</dbReference>
<feature type="transmembrane region" description="Helical" evidence="9">
    <location>
        <begin position="125"/>
        <end position="143"/>
    </location>
</feature>
<dbReference type="InterPro" id="IPR005495">
    <property type="entry name" value="LptG/LptF_permease"/>
</dbReference>
<gene>
    <name evidence="10" type="primary">lptF</name>
    <name evidence="10" type="ORF">E6C76_20800</name>
</gene>
<comment type="caution">
    <text evidence="10">The sequence shown here is derived from an EMBL/GenBank/DDBJ whole genome shotgun (WGS) entry which is preliminary data.</text>
</comment>
<dbReference type="Proteomes" id="UP000308430">
    <property type="component" value="Unassembled WGS sequence"/>
</dbReference>
<feature type="transmembrane region" description="Helical" evidence="9">
    <location>
        <begin position="66"/>
        <end position="92"/>
    </location>
</feature>
<dbReference type="GO" id="GO:0015920">
    <property type="term" value="P:lipopolysaccharide transport"/>
    <property type="evidence" value="ECO:0007669"/>
    <property type="project" value="TreeGrafter"/>
</dbReference>